<protein>
    <submittedName>
        <fullName evidence="1">Uncharacterized protein</fullName>
    </submittedName>
</protein>
<sequence length="71" mass="8163">ILVDNEQSMRIDWNASKSTVEIDNLKELHTTLDEYGFMDSNEHSLKKNIGDYRFTPQFDDRGPMSDAAVIV</sequence>
<keyword evidence="2" id="KW-1185">Reference proteome</keyword>
<feature type="non-terminal residue" evidence="1">
    <location>
        <position position="1"/>
    </location>
</feature>
<proteinExistence type="predicted"/>
<evidence type="ECO:0000313" key="1">
    <source>
        <dbReference type="EMBL" id="KAJ2890786.1"/>
    </source>
</evidence>
<name>A0ACC1M030_9FUNG</name>
<dbReference type="EMBL" id="JANBVB010001215">
    <property type="protein sequence ID" value="KAJ2890786.1"/>
    <property type="molecule type" value="Genomic_DNA"/>
</dbReference>
<gene>
    <name evidence="1" type="ORF">IWW38_003944</name>
</gene>
<reference evidence="1" key="1">
    <citation type="submission" date="2022-07" db="EMBL/GenBank/DDBJ databases">
        <title>Phylogenomic reconstructions and comparative analyses of Kickxellomycotina fungi.</title>
        <authorList>
            <person name="Reynolds N.K."/>
            <person name="Stajich J.E."/>
            <person name="Barry K."/>
            <person name="Grigoriev I.V."/>
            <person name="Crous P."/>
            <person name="Smith M.E."/>
        </authorList>
    </citation>
    <scope>NUCLEOTIDE SEQUENCE</scope>
    <source>
        <strain evidence="1">CBS 190363</strain>
    </source>
</reference>
<evidence type="ECO:0000313" key="2">
    <source>
        <dbReference type="Proteomes" id="UP001139981"/>
    </source>
</evidence>
<organism evidence="1 2">
    <name type="scientific">Coemansia aciculifera</name>
    <dbReference type="NCBI Taxonomy" id="417176"/>
    <lineage>
        <taxon>Eukaryota</taxon>
        <taxon>Fungi</taxon>
        <taxon>Fungi incertae sedis</taxon>
        <taxon>Zoopagomycota</taxon>
        <taxon>Kickxellomycotina</taxon>
        <taxon>Kickxellomycetes</taxon>
        <taxon>Kickxellales</taxon>
        <taxon>Kickxellaceae</taxon>
        <taxon>Coemansia</taxon>
    </lineage>
</organism>
<dbReference type="Proteomes" id="UP001139981">
    <property type="component" value="Unassembled WGS sequence"/>
</dbReference>
<accession>A0ACC1M030</accession>
<comment type="caution">
    <text evidence="1">The sequence shown here is derived from an EMBL/GenBank/DDBJ whole genome shotgun (WGS) entry which is preliminary data.</text>
</comment>